<proteinExistence type="predicted"/>
<gene>
    <name evidence="2" type="ORF">SAMN05216195_102200</name>
</gene>
<dbReference type="Gene3D" id="2.120.10.30">
    <property type="entry name" value="TolB, C-terminal domain"/>
    <property type="match status" value="1"/>
</dbReference>
<keyword evidence="2" id="KW-0645">Protease</keyword>
<dbReference type="InterPro" id="IPR001375">
    <property type="entry name" value="Peptidase_S9_cat"/>
</dbReference>
<reference evidence="3" key="1">
    <citation type="submission" date="2016-10" db="EMBL/GenBank/DDBJ databases">
        <authorList>
            <person name="Varghese N."/>
            <person name="Submissions S."/>
        </authorList>
    </citation>
    <scope>NUCLEOTIDE SEQUENCE [LARGE SCALE GENOMIC DNA]</scope>
    <source>
        <strain evidence="3">CGMCC 4.578</strain>
    </source>
</reference>
<dbReference type="SUPFAM" id="SSF53474">
    <property type="entry name" value="alpha/beta-Hydrolases"/>
    <property type="match status" value="1"/>
</dbReference>
<dbReference type="GO" id="GO:0004177">
    <property type="term" value="F:aminopeptidase activity"/>
    <property type="evidence" value="ECO:0007669"/>
    <property type="project" value="UniProtKB-KW"/>
</dbReference>
<protein>
    <submittedName>
        <fullName evidence="2">Dipeptidyl aminopeptidase/acylaminoacyl peptidase</fullName>
    </submittedName>
</protein>
<dbReference type="InterPro" id="IPR029058">
    <property type="entry name" value="AB_hydrolase_fold"/>
</dbReference>
<accession>A0A1H9F9D9</accession>
<keyword evidence="2" id="KW-0378">Hydrolase</keyword>
<dbReference type="GO" id="GO:0006508">
    <property type="term" value="P:proteolysis"/>
    <property type="evidence" value="ECO:0007669"/>
    <property type="project" value="InterPro"/>
</dbReference>
<name>A0A1H9F9D9_9PSEU</name>
<evidence type="ECO:0000313" key="3">
    <source>
        <dbReference type="Proteomes" id="UP000199028"/>
    </source>
</evidence>
<dbReference type="Pfam" id="PF00326">
    <property type="entry name" value="Peptidase_S9"/>
    <property type="match status" value="1"/>
</dbReference>
<evidence type="ECO:0000313" key="2">
    <source>
        <dbReference type="EMBL" id="SEQ34552.1"/>
    </source>
</evidence>
<evidence type="ECO:0000259" key="1">
    <source>
        <dbReference type="Pfam" id="PF00326"/>
    </source>
</evidence>
<dbReference type="InterPro" id="IPR050585">
    <property type="entry name" value="Xaa-Pro_dipeptidyl-ppase/CocE"/>
</dbReference>
<dbReference type="Proteomes" id="UP000199028">
    <property type="component" value="Unassembled WGS sequence"/>
</dbReference>
<dbReference type="PANTHER" id="PTHR43056">
    <property type="entry name" value="PEPTIDASE S9 PROLYL OLIGOPEPTIDASE"/>
    <property type="match status" value="1"/>
</dbReference>
<dbReference type="GO" id="GO:0008236">
    <property type="term" value="F:serine-type peptidase activity"/>
    <property type="evidence" value="ECO:0007669"/>
    <property type="project" value="InterPro"/>
</dbReference>
<organism evidence="2 3">
    <name type="scientific">Lentzea flaviverrucosa</name>
    <dbReference type="NCBI Taxonomy" id="200379"/>
    <lineage>
        <taxon>Bacteria</taxon>
        <taxon>Bacillati</taxon>
        <taxon>Actinomycetota</taxon>
        <taxon>Actinomycetes</taxon>
        <taxon>Pseudonocardiales</taxon>
        <taxon>Pseudonocardiaceae</taxon>
        <taxon>Lentzea</taxon>
    </lineage>
</organism>
<keyword evidence="2" id="KW-0031">Aminopeptidase</keyword>
<sequence length="606" mass="64057">MRRTPDGVCASVLPAGFEARTRVHEYGGLSYFPLAGDKPGEWSVAFADHATQRLHLVRSAAADVAVPLTPSPPVPAGLRYADFVLSPDATELWCVRESHLPQGPPRRALVAVPLDGSAAEAPEAVRELMCGSDFLAYPTPSPDGTHLAWIGWDRPDMPWDRSALYVARLDGGGASILLGGPRESVLAPVWRDDGSLYVVSDRSGWWNLCLVDLAGRVEHVYEIEEEFAEPLWGLGGRPFTQLSDGRLAVLHGRGQLGLGVLDAKANELVDVPTTWTSFGPALSAEGGTVCAIAHAPDKPGGVVVVDLGSGDHDLIRVESDHVPPVSYLPVPEAVEFIDADGQPVHAFRYPPTNPEFRGPDGEAPPYVVWAHGGPTGHGTSDLDLTKAFFTSRGIGVLDVNYGGSSGYGRTYRNRLLGNWGVTDADDVVAAARALADLGLADGERLAVRGGSAGGWTALVAVTSAIPRVGAVFRAATAYFGVTDVVTLAEHTHDFEAGYFDALIGPLESSAEVYRARSPRGSISAETCPVLLLQGLRDPVVPPAQAVALLGELADSGVDHVYLAFAGESHGFRRADTIRACLEAELGFYGRALGFTPVVHGASPPEG</sequence>
<dbReference type="EMBL" id="FOFT01000002">
    <property type="protein sequence ID" value="SEQ34552.1"/>
    <property type="molecule type" value="Genomic_DNA"/>
</dbReference>
<feature type="domain" description="Peptidase S9 prolyl oligopeptidase catalytic" evidence="1">
    <location>
        <begin position="384"/>
        <end position="593"/>
    </location>
</feature>
<dbReference type="PANTHER" id="PTHR43056:SF5">
    <property type="entry name" value="PEPTIDASE S9 PROLYL OLIGOPEPTIDASE CATALYTIC DOMAIN-CONTAINING PROTEIN"/>
    <property type="match status" value="1"/>
</dbReference>
<dbReference type="SUPFAM" id="SSF82171">
    <property type="entry name" value="DPP6 N-terminal domain-like"/>
    <property type="match status" value="1"/>
</dbReference>
<dbReference type="Gene3D" id="3.40.50.1820">
    <property type="entry name" value="alpha/beta hydrolase"/>
    <property type="match status" value="1"/>
</dbReference>
<keyword evidence="3" id="KW-1185">Reference proteome</keyword>
<dbReference type="InterPro" id="IPR011042">
    <property type="entry name" value="6-blade_b-propeller_TolB-like"/>
</dbReference>
<dbReference type="AlphaFoldDB" id="A0A1H9F9D9"/>